<proteinExistence type="predicted"/>
<dbReference type="Proteomes" id="UP000435837">
    <property type="component" value="Unassembled WGS sequence"/>
</dbReference>
<feature type="domain" description="NAD(P)-binding" evidence="2">
    <location>
        <begin position="47"/>
        <end position="144"/>
    </location>
</feature>
<dbReference type="InterPro" id="IPR036291">
    <property type="entry name" value="NAD(P)-bd_dom_sf"/>
</dbReference>
<sequence length="317" mass="33103">MTDHETATSGNAPTGDETMTSGETPADRNATTGGETMTDPDTILVTGATGNTGSRLVPRLAALGHPVRAAGRRAPELPGAQGVAFDWYDPATHDAALRGAARLYLVPPTAAPDPAAVMLPFLERARSAGVRRVALLSSSAIPAGGPGVGQVHAALPDLFDAWAVLRPSWFMQNFTDRHPHAESIRTSGVLLTATGAGRVGFIDADDIAAVAAHALTDEPPLRGADLVLTGPQSLSYDDIAATLTALGGRPVRHRSLTYDQLHDRLAADMPAGFATLLAGLDRAIADGAEDRVTDTVERVTGRPPRSFREFAAARWGT</sequence>
<dbReference type="InterPro" id="IPR051604">
    <property type="entry name" value="Ergot_Alk_Oxidoreductase"/>
</dbReference>
<dbReference type="AlphaFoldDB" id="A0A640SL12"/>
<feature type="region of interest" description="Disordered" evidence="1">
    <location>
        <begin position="1"/>
        <end position="41"/>
    </location>
</feature>
<organism evidence="3 4">
    <name type="scientific">Streptomyces caniferus</name>
    <dbReference type="NCBI Taxonomy" id="285557"/>
    <lineage>
        <taxon>Bacteria</taxon>
        <taxon>Bacillati</taxon>
        <taxon>Actinomycetota</taxon>
        <taxon>Actinomycetes</taxon>
        <taxon>Kitasatosporales</taxon>
        <taxon>Streptomycetaceae</taxon>
        <taxon>Streptomyces</taxon>
    </lineage>
</organism>
<evidence type="ECO:0000256" key="1">
    <source>
        <dbReference type="SAM" id="MobiDB-lite"/>
    </source>
</evidence>
<dbReference type="InterPro" id="IPR016040">
    <property type="entry name" value="NAD(P)-bd_dom"/>
</dbReference>
<dbReference type="EMBL" id="BLIN01000005">
    <property type="protein sequence ID" value="GFE11432.1"/>
    <property type="molecule type" value="Genomic_DNA"/>
</dbReference>
<name>A0A640SL12_9ACTN</name>
<accession>A0A640SL12</accession>
<gene>
    <name evidence="3" type="ORF">Scani_77000</name>
</gene>
<feature type="compositionally biased region" description="Polar residues" evidence="1">
    <location>
        <begin position="7"/>
        <end position="35"/>
    </location>
</feature>
<dbReference type="PANTHER" id="PTHR43162">
    <property type="match status" value="1"/>
</dbReference>
<evidence type="ECO:0000313" key="3">
    <source>
        <dbReference type="EMBL" id="GFE11432.1"/>
    </source>
</evidence>
<protein>
    <submittedName>
        <fullName evidence="3">Oxidoreductase</fullName>
    </submittedName>
</protein>
<evidence type="ECO:0000259" key="2">
    <source>
        <dbReference type="Pfam" id="PF13460"/>
    </source>
</evidence>
<comment type="caution">
    <text evidence="3">The sequence shown here is derived from an EMBL/GenBank/DDBJ whole genome shotgun (WGS) entry which is preliminary data.</text>
</comment>
<dbReference type="SUPFAM" id="SSF51735">
    <property type="entry name" value="NAD(P)-binding Rossmann-fold domains"/>
    <property type="match status" value="1"/>
</dbReference>
<dbReference type="PANTHER" id="PTHR43162:SF1">
    <property type="entry name" value="PRESTALK A DIFFERENTIATION PROTEIN A"/>
    <property type="match status" value="1"/>
</dbReference>
<evidence type="ECO:0000313" key="4">
    <source>
        <dbReference type="Proteomes" id="UP000435837"/>
    </source>
</evidence>
<dbReference type="Gene3D" id="3.40.50.720">
    <property type="entry name" value="NAD(P)-binding Rossmann-like Domain"/>
    <property type="match status" value="1"/>
</dbReference>
<dbReference type="Gene3D" id="3.90.25.10">
    <property type="entry name" value="UDP-galactose 4-epimerase, domain 1"/>
    <property type="match status" value="1"/>
</dbReference>
<reference evidence="3 4" key="1">
    <citation type="submission" date="2019-12" db="EMBL/GenBank/DDBJ databases">
        <title>Whole genome shotgun sequence of Streptomyces caniferus NBRC 15389.</title>
        <authorList>
            <person name="Ichikawa N."/>
            <person name="Kimura A."/>
            <person name="Kitahashi Y."/>
            <person name="Komaki H."/>
            <person name="Tamura T."/>
        </authorList>
    </citation>
    <scope>NUCLEOTIDE SEQUENCE [LARGE SCALE GENOMIC DNA]</scope>
    <source>
        <strain evidence="3 4">NBRC 15389</strain>
    </source>
</reference>
<dbReference type="Pfam" id="PF13460">
    <property type="entry name" value="NAD_binding_10"/>
    <property type="match status" value="1"/>
</dbReference>